<dbReference type="GeneID" id="20211966"/>
<organism evidence="10 11">
    <name type="scientific">Helobdella robusta</name>
    <name type="common">Californian leech</name>
    <dbReference type="NCBI Taxonomy" id="6412"/>
    <lineage>
        <taxon>Eukaryota</taxon>
        <taxon>Metazoa</taxon>
        <taxon>Spiralia</taxon>
        <taxon>Lophotrochozoa</taxon>
        <taxon>Annelida</taxon>
        <taxon>Clitellata</taxon>
        <taxon>Hirudinea</taxon>
        <taxon>Rhynchobdellida</taxon>
        <taxon>Glossiphoniidae</taxon>
        <taxon>Helobdella</taxon>
    </lineage>
</organism>
<comment type="similarity">
    <text evidence="2">Belongs to the TMEM9 family.</text>
</comment>
<dbReference type="CTD" id="20211966"/>
<keyword evidence="8" id="KW-0732">Signal</keyword>
<dbReference type="FunCoup" id="T1FT19">
    <property type="interactions" value="713"/>
</dbReference>
<feature type="signal peptide" evidence="8">
    <location>
        <begin position="1"/>
        <end position="26"/>
    </location>
</feature>
<dbReference type="AlphaFoldDB" id="T1FT19"/>
<feature type="region of interest" description="Disordered" evidence="6">
    <location>
        <begin position="152"/>
        <end position="172"/>
    </location>
</feature>
<dbReference type="OrthoDB" id="10059035at2759"/>
<feature type="chain" id="PRO_5010980965" description="Transmembrane protein 9" evidence="8">
    <location>
        <begin position="27"/>
        <end position="208"/>
    </location>
</feature>
<evidence type="ECO:0000256" key="4">
    <source>
        <dbReference type="ARBA" id="ARBA00022989"/>
    </source>
</evidence>
<protein>
    <recommendedName>
        <fullName evidence="12">Transmembrane protein 9</fullName>
    </recommendedName>
</protein>
<reference evidence="10" key="3">
    <citation type="submission" date="2015-06" db="UniProtKB">
        <authorList>
            <consortium name="EnsemblMetazoa"/>
        </authorList>
    </citation>
    <scope>IDENTIFICATION</scope>
</reference>
<evidence type="ECO:0000256" key="2">
    <source>
        <dbReference type="ARBA" id="ARBA00007264"/>
    </source>
</evidence>
<dbReference type="EnsemblMetazoa" id="HelroT191505">
    <property type="protein sequence ID" value="HelroP191505"/>
    <property type="gene ID" value="HelroG191505"/>
</dbReference>
<dbReference type="GO" id="GO:0005765">
    <property type="term" value="C:lysosomal membrane"/>
    <property type="evidence" value="ECO:0007669"/>
    <property type="project" value="InterPro"/>
</dbReference>
<evidence type="ECO:0000256" key="5">
    <source>
        <dbReference type="ARBA" id="ARBA00023136"/>
    </source>
</evidence>
<dbReference type="EMBL" id="KB096411">
    <property type="protein sequence ID" value="ESO04896.1"/>
    <property type="molecule type" value="Genomic_DNA"/>
</dbReference>
<evidence type="ECO:0000256" key="7">
    <source>
        <dbReference type="SAM" id="Phobius"/>
    </source>
</evidence>
<keyword evidence="3 7" id="KW-0812">Transmembrane</keyword>
<reference evidence="11" key="1">
    <citation type="submission" date="2012-12" db="EMBL/GenBank/DDBJ databases">
        <authorList>
            <person name="Hellsten U."/>
            <person name="Grimwood J."/>
            <person name="Chapman J.A."/>
            <person name="Shapiro H."/>
            <person name="Aerts A."/>
            <person name="Otillar R.P."/>
            <person name="Terry A.Y."/>
            <person name="Boore J.L."/>
            <person name="Simakov O."/>
            <person name="Marletaz F."/>
            <person name="Cho S.-J."/>
            <person name="Edsinger-Gonzales E."/>
            <person name="Havlak P."/>
            <person name="Kuo D.-H."/>
            <person name="Larsson T."/>
            <person name="Lv J."/>
            <person name="Arendt D."/>
            <person name="Savage R."/>
            <person name="Osoegawa K."/>
            <person name="de Jong P."/>
            <person name="Lindberg D.R."/>
            <person name="Seaver E.C."/>
            <person name="Weisblat D.A."/>
            <person name="Putnam N.H."/>
            <person name="Grigoriev I.V."/>
            <person name="Rokhsar D.S."/>
        </authorList>
    </citation>
    <scope>NUCLEOTIDE SEQUENCE</scope>
</reference>
<reference evidence="9 11" key="2">
    <citation type="journal article" date="2013" name="Nature">
        <title>Insights into bilaterian evolution from three spiralian genomes.</title>
        <authorList>
            <person name="Simakov O."/>
            <person name="Marletaz F."/>
            <person name="Cho S.J."/>
            <person name="Edsinger-Gonzales E."/>
            <person name="Havlak P."/>
            <person name="Hellsten U."/>
            <person name="Kuo D.H."/>
            <person name="Larsson T."/>
            <person name="Lv J."/>
            <person name="Arendt D."/>
            <person name="Savage R."/>
            <person name="Osoegawa K."/>
            <person name="de Jong P."/>
            <person name="Grimwood J."/>
            <person name="Chapman J.A."/>
            <person name="Shapiro H."/>
            <person name="Aerts A."/>
            <person name="Otillar R.P."/>
            <person name="Terry A.Y."/>
            <person name="Boore J.L."/>
            <person name="Grigoriev I.V."/>
            <person name="Lindberg D.R."/>
            <person name="Seaver E.C."/>
            <person name="Weisblat D.A."/>
            <person name="Putnam N.H."/>
            <person name="Rokhsar D.S."/>
        </authorList>
    </citation>
    <scope>NUCLEOTIDE SEQUENCE</scope>
</reference>
<gene>
    <name evidence="10" type="primary">20211966</name>
    <name evidence="9" type="ORF">HELRODRAFT_191505</name>
</gene>
<evidence type="ECO:0000313" key="10">
    <source>
        <dbReference type="EnsemblMetazoa" id="HelroP191505"/>
    </source>
</evidence>
<comment type="subcellular location">
    <subcellularLocation>
        <location evidence="1">Membrane</location>
    </subcellularLocation>
</comment>
<dbReference type="HOGENOM" id="CLU_093267_1_0_1"/>
<keyword evidence="4 7" id="KW-1133">Transmembrane helix</keyword>
<dbReference type="RefSeq" id="XP_009016829.1">
    <property type="nucleotide sequence ID" value="XM_009018581.1"/>
</dbReference>
<dbReference type="InterPro" id="IPR008853">
    <property type="entry name" value="TMEM9/TMEM9B"/>
</dbReference>
<evidence type="ECO:0008006" key="12">
    <source>
        <dbReference type="Google" id="ProtNLM"/>
    </source>
</evidence>
<accession>T1FT19</accession>
<dbReference type="EMBL" id="AMQM01003967">
    <property type="status" value="NOT_ANNOTATED_CDS"/>
    <property type="molecule type" value="Genomic_DNA"/>
</dbReference>
<name>T1FT19_HELRO</name>
<dbReference type="InParanoid" id="T1FT19"/>
<evidence type="ECO:0000256" key="6">
    <source>
        <dbReference type="SAM" id="MobiDB-lite"/>
    </source>
</evidence>
<dbReference type="Pfam" id="PF05434">
    <property type="entry name" value="Tmemb_9"/>
    <property type="match status" value="1"/>
</dbReference>
<evidence type="ECO:0000256" key="3">
    <source>
        <dbReference type="ARBA" id="ARBA00022692"/>
    </source>
</evidence>
<feature type="transmembrane region" description="Helical" evidence="7">
    <location>
        <begin position="97"/>
        <end position="119"/>
    </location>
</feature>
<dbReference type="Proteomes" id="UP000015101">
    <property type="component" value="Unassembled WGS sequence"/>
</dbReference>
<evidence type="ECO:0000256" key="1">
    <source>
        <dbReference type="ARBA" id="ARBA00004370"/>
    </source>
</evidence>
<dbReference type="STRING" id="6412.T1FT19"/>
<evidence type="ECO:0000256" key="8">
    <source>
        <dbReference type="SAM" id="SignalP"/>
    </source>
</evidence>
<sequence>MAAINNLKNHLIILILMMLFVIITKAQYDDVRCKCVCLPKHPLDNSTNTTRKIFVKSFHEPSFCKCENVVPEKLQSDNFCVKCDCQWQRRNTATIKVVVIFIVCVVSLLVMYMIFLLCLDPLLNKQMRANYEQQEDTISTSDAINSRLSQVFSQSDKGSSSRSTSRQRPGVITRVKEEMKKVQGEQERWKDTVDEQRQHIYVKHTMLN</sequence>
<feature type="compositionally biased region" description="Low complexity" evidence="6">
    <location>
        <begin position="153"/>
        <end position="164"/>
    </location>
</feature>
<proteinExistence type="inferred from homology"/>
<dbReference type="OMA" id="DDKRCKC"/>
<keyword evidence="11" id="KW-1185">Reference proteome</keyword>
<evidence type="ECO:0000313" key="11">
    <source>
        <dbReference type="Proteomes" id="UP000015101"/>
    </source>
</evidence>
<keyword evidence="5 7" id="KW-0472">Membrane</keyword>
<dbReference type="KEGG" id="hro:HELRODRAFT_191505"/>
<dbReference type="PANTHER" id="PTHR13064:SF6">
    <property type="entry name" value="TRANSMEMBRANE PROTEIN 9"/>
    <property type="match status" value="1"/>
</dbReference>
<dbReference type="PANTHER" id="PTHR13064">
    <property type="entry name" value="TRANSMEMBRANE PROTEIN 9 FAMILY MEMBER"/>
    <property type="match status" value="1"/>
</dbReference>
<evidence type="ECO:0000313" key="9">
    <source>
        <dbReference type="EMBL" id="ESO04896.1"/>
    </source>
</evidence>
<dbReference type="eggNOG" id="KOG4007">
    <property type="taxonomic scope" value="Eukaryota"/>
</dbReference>